<sequence>MQSATKRRAAAALRSTRSNAVVLKDNNGNIIDLNKISVVAGNGESTIRLGAFDGGSSAPAGPSQESATTNLIAPGSLHGRSGTAAIKDGDGNLTASPKAAAEVAVPNRGSLGGTGDRRSESRKSGPVPQAASTKAFSTPPLGGTGSDPETGTQNARDRAVEVARGGPRESGPTASTAASSTPPTAAPAHPLSYNAPPIPPAPSNPVSPFPPPNPRHKAPPHHHPPTACAHQTCHFINKPGQLQHCSFGVCPLCRDINTLVQQVESSLYTRWERDVRDREAVHKRVVDAFHARHAEELSRLRAAAAQFKPVGDLGGPYAAEQTTNLDGRNDGTEKTAEAGDKDNELLELERSHEQAIEELKTQHQHSITQLNASHAETVSQLQAQHQHALSAVEKQSQNHLTTTHDIYTQSIWDQKLQSEEDIANLHTHYAKEIEQLKAQHDEEISHLNARIADLTESLAAAKPAKPGKSAKDIQLDELREKVAQTRQATAKEAAELQKEREDLSKLKAAITAASPPPAFKVTVKPDKKGKDKRRQNEGAGKEPA</sequence>
<feature type="compositionally biased region" description="Basic residues" evidence="1">
    <location>
        <begin position="214"/>
        <end position="224"/>
    </location>
</feature>
<protein>
    <submittedName>
        <fullName evidence="2">Uncharacterized protein</fullName>
    </submittedName>
</protein>
<feature type="region of interest" description="Disordered" evidence="1">
    <location>
        <begin position="314"/>
        <end position="342"/>
    </location>
</feature>
<dbReference type="AlphaFoldDB" id="A0A6A6IN59"/>
<evidence type="ECO:0000256" key="1">
    <source>
        <dbReference type="SAM" id="MobiDB-lite"/>
    </source>
</evidence>
<evidence type="ECO:0000313" key="3">
    <source>
        <dbReference type="Proteomes" id="UP000800094"/>
    </source>
</evidence>
<feature type="compositionally biased region" description="Pro residues" evidence="1">
    <location>
        <begin position="196"/>
        <end position="213"/>
    </location>
</feature>
<feature type="compositionally biased region" description="Basic and acidic residues" evidence="1">
    <location>
        <begin position="327"/>
        <end position="342"/>
    </location>
</feature>
<keyword evidence="3" id="KW-1185">Reference proteome</keyword>
<dbReference type="EMBL" id="ML987192">
    <property type="protein sequence ID" value="KAF2251891.1"/>
    <property type="molecule type" value="Genomic_DNA"/>
</dbReference>
<name>A0A6A6IN59_9PLEO</name>
<dbReference type="GeneID" id="54588088"/>
<feature type="region of interest" description="Disordered" evidence="1">
    <location>
        <begin position="507"/>
        <end position="544"/>
    </location>
</feature>
<feature type="compositionally biased region" description="Basic and acidic residues" evidence="1">
    <location>
        <begin position="523"/>
        <end position="544"/>
    </location>
</feature>
<proteinExistence type="predicted"/>
<accession>A0A6A6IN59</accession>
<feature type="region of interest" description="Disordered" evidence="1">
    <location>
        <begin position="98"/>
        <end position="227"/>
    </location>
</feature>
<gene>
    <name evidence="2" type="ORF">BU26DRAFT_590224</name>
</gene>
<organism evidence="2 3">
    <name type="scientific">Trematosphaeria pertusa</name>
    <dbReference type="NCBI Taxonomy" id="390896"/>
    <lineage>
        <taxon>Eukaryota</taxon>
        <taxon>Fungi</taxon>
        <taxon>Dikarya</taxon>
        <taxon>Ascomycota</taxon>
        <taxon>Pezizomycotina</taxon>
        <taxon>Dothideomycetes</taxon>
        <taxon>Pleosporomycetidae</taxon>
        <taxon>Pleosporales</taxon>
        <taxon>Massarineae</taxon>
        <taxon>Trematosphaeriaceae</taxon>
        <taxon>Trematosphaeria</taxon>
    </lineage>
</organism>
<feature type="region of interest" description="Disordered" evidence="1">
    <location>
        <begin position="53"/>
        <end position="81"/>
    </location>
</feature>
<feature type="compositionally biased region" description="Low complexity" evidence="1">
    <location>
        <begin position="172"/>
        <end position="195"/>
    </location>
</feature>
<reference evidence="2" key="1">
    <citation type="journal article" date="2020" name="Stud. Mycol.">
        <title>101 Dothideomycetes genomes: a test case for predicting lifestyles and emergence of pathogens.</title>
        <authorList>
            <person name="Haridas S."/>
            <person name="Albert R."/>
            <person name="Binder M."/>
            <person name="Bloem J."/>
            <person name="Labutti K."/>
            <person name="Salamov A."/>
            <person name="Andreopoulos B."/>
            <person name="Baker S."/>
            <person name="Barry K."/>
            <person name="Bills G."/>
            <person name="Bluhm B."/>
            <person name="Cannon C."/>
            <person name="Castanera R."/>
            <person name="Culley D."/>
            <person name="Daum C."/>
            <person name="Ezra D."/>
            <person name="Gonzalez J."/>
            <person name="Henrissat B."/>
            <person name="Kuo A."/>
            <person name="Liang C."/>
            <person name="Lipzen A."/>
            <person name="Lutzoni F."/>
            <person name="Magnuson J."/>
            <person name="Mondo S."/>
            <person name="Nolan M."/>
            <person name="Ohm R."/>
            <person name="Pangilinan J."/>
            <person name="Park H.-J."/>
            <person name="Ramirez L."/>
            <person name="Alfaro M."/>
            <person name="Sun H."/>
            <person name="Tritt A."/>
            <person name="Yoshinaga Y."/>
            <person name="Zwiers L.-H."/>
            <person name="Turgeon B."/>
            <person name="Goodwin S."/>
            <person name="Spatafora J."/>
            <person name="Crous P."/>
            <person name="Grigoriev I."/>
        </authorList>
    </citation>
    <scope>NUCLEOTIDE SEQUENCE</scope>
    <source>
        <strain evidence="2">CBS 122368</strain>
    </source>
</reference>
<dbReference type="RefSeq" id="XP_033686895.1">
    <property type="nucleotide sequence ID" value="XM_033834758.1"/>
</dbReference>
<evidence type="ECO:0000313" key="2">
    <source>
        <dbReference type="EMBL" id="KAF2251891.1"/>
    </source>
</evidence>
<dbReference type="Proteomes" id="UP000800094">
    <property type="component" value="Unassembled WGS sequence"/>
</dbReference>